<comment type="caution">
    <text evidence="2">The sequence shown here is derived from an EMBL/GenBank/DDBJ whole genome shotgun (WGS) entry which is preliminary data.</text>
</comment>
<evidence type="ECO:0000313" key="3">
    <source>
        <dbReference type="Proteomes" id="UP000005143"/>
    </source>
</evidence>
<proteinExistence type="predicted"/>
<gene>
    <name evidence="2" type="ORF">PAI11_04760</name>
</gene>
<dbReference type="RefSeq" id="WP_007570478.1">
    <property type="nucleotide sequence ID" value="NZ_AGUD01000016.1"/>
</dbReference>
<dbReference type="PATRIC" id="fig|1097667.3.peg.475"/>
<evidence type="ECO:0000256" key="1">
    <source>
        <dbReference type="SAM" id="SignalP"/>
    </source>
</evidence>
<accession>H0E117</accession>
<feature type="chain" id="PRO_5003531480" description="Lipoprotein" evidence="1">
    <location>
        <begin position="22"/>
        <end position="161"/>
    </location>
</feature>
<sequence length="161" mass="16399">MRLATVVVLLLALLAVPTLSACGNDEKASKTEIVTRLGLAAGATKHWIVDPAREGGFKKGADKRKRTIAKAVLAGGFTLRMLQKAKEEANQDPKLKKLLPSIAGATAAITALRGVIGGGDEGAISKLIGGGNPLDGLLSAARGQGLDVKEEVPSAAKLVGG</sequence>
<keyword evidence="1" id="KW-0732">Signal</keyword>
<dbReference type="OrthoDB" id="69889at2"/>
<evidence type="ECO:0008006" key="4">
    <source>
        <dbReference type="Google" id="ProtNLM"/>
    </source>
</evidence>
<dbReference type="EMBL" id="AGUD01000016">
    <property type="protein sequence ID" value="EHN12637.1"/>
    <property type="molecule type" value="Genomic_DNA"/>
</dbReference>
<name>H0E117_9ACTN</name>
<reference evidence="2 3" key="1">
    <citation type="journal article" date="2013" name="Biodegradation">
        <title>Quantitative proteomic analysis of ibuprofen-degrading Patulibacter sp. strain I11.</title>
        <authorList>
            <person name="Almeida B."/>
            <person name="Kjeldal H."/>
            <person name="Lolas I."/>
            <person name="Knudsen A.D."/>
            <person name="Carvalho G."/>
            <person name="Nielsen K.L."/>
            <person name="Barreto Crespo M.T."/>
            <person name="Stensballe A."/>
            <person name="Nielsen J.L."/>
        </authorList>
    </citation>
    <scope>NUCLEOTIDE SEQUENCE [LARGE SCALE GENOMIC DNA]</scope>
    <source>
        <strain evidence="2 3">I11</strain>
    </source>
</reference>
<feature type="signal peptide" evidence="1">
    <location>
        <begin position="1"/>
        <end position="21"/>
    </location>
</feature>
<dbReference type="Proteomes" id="UP000005143">
    <property type="component" value="Unassembled WGS sequence"/>
</dbReference>
<dbReference type="AlphaFoldDB" id="H0E117"/>
<dbReference type="PROSITE" id="PS51257">
    <property type="entry name" value="PROKAR_LIPOPROTEIN"/>
    <property type="match status" value="1"/>
</dbReference>
<keyword evidence="3" id="KW-1185">Reference proteome</keyword>
<evidence type="ECO:0000313" key="2">
    <source>
        <dbReference type="EMBL" id="EHN12637.1"/>
    </source>
</evidence>
<organism evidence="2 3">
    <name type="scientific">Patulibacter medicamentivorans</name>
    <dbReference type="NCBI Taxonomy" id="1097667"/>
    <lineage>
        <taxon>Bacteria</taxon>
        <taxon>Bacillati</taxon>
        <taxon>Actinomycetota</taxon>
        <taxon>Thermoleophilia</taxon>
        <taxon>Solirubrobacterales</taxon>
        <taxon>Patulibacteraceae</taxon>
        <taxon>Patulibacter</taxon>
    </lineage>
</organism>
<protein>
    <recommendedName>
        <fullName evidence="4">Lipoprotein</fullName>
    </recommendedName>
</protein>